<evidence type="ECO:0000256" key="2">
    <source>
        <dbReference type="SAM" id="Phobius"/>
    </source>
</evidence>
<keyword evidence="4" id="KW-1185">Reference proteome</keyword>
<feature type="transmembrane region" description="Helical" evidence="2">
    <location>
        <begin position="208"/>
        <end position="225"/>
    </location>
</feature>
<feature type="transmembrane region" description="Helical" evidence="2">
    <location>
        <begin position="245"/>
        <end position="262"/>
    </location>
</feature>
<keyword evidence="2" id="KW-1133">Transmembrane helix</keyword>
<proteinExistence type="predicted"/>
<feature type="region of interest" description="Disordered" evidence="1">
    <location>
        <begin position="1"/>
        <end position="25"/>
    </location>
</feature>
<dbReference type="AlphaFoldDB" id="A0A9W4SDX6"/>
<dbReference type="OrthoDB" id="2390452at2759"/>
<feature type="compositionally biased region" description="Basic and acidic residues" evidence="1">
    <location>
        <begin position="1"/>
        <end position="23"/>
    </location>
</feature>
<gene>
    <name evidence="3" type="ORF">FWILDA_LOCUS1168</name>
</gene>
<organism evidence="3 4">
    <name type="scientific">Funneliformis geosporum</name>
    <dbReference type="NCBI Taxonomy" id="1117311"/>
    <lineage>
        <taxon>Eukaryota</taxon>
        <taxon>Fungi</taxon>
        <taxon>Fungi incertae sedis</taxon>
        <taxon>Mucoromycota</taxon>
        <taxon>Glomeromycotina</taxon>
        <taxon>Glomeromycetes</taxon>
        <taxon>Glomerales</taxon>
        <taxon>Glomeraceae</taxon>
        <taxon>Funneliformis</taxon>
    </lineage>
</organism>
<feature type="transmembrane region" description="Helical" evidence="2">
    <location>
        <begin position="318"/>
        <end position="339"/>
    </location>
</feature>
<feature type="transmembrane region" description="Helical" evidence="2">
    <location>
        <begin position="103"/>
        <end position="128"/>
    </location>
</feature>
<sequence length="346" mass="40229">MSEKEGNKSFAKDDKHDPPEWDFPKYTQTVMTYPPRTQIFPENEKRRIQYSSTSSSHPFNRKQMYLPSSYINIDIENDRIPMVDIDDYEKDLGDDKIKKFGPLIMWIINALCNFIMLFGCGLLLYFYYKSSVQSSYVTLAKAYIIVFFVIEIIVRTINLLQMKYYDLNFVFYNGLGVLCFKKESYLAFSTEWIEVSQIIRLADTADNTCFIIPSLFLLHLITYYMVYKDDPISVAVDNTCKIMEIFLSFPAIILVITRIWAYEAIAIAMAAITLILRFILVIFVDIGEIAVIVFADFWETAVIIRVDFWETIVIIRVDFWETAVIICVDFGEIAVIVLVDSLMDNI</sequence>
<protein>
    <submittedName>
        <fullName evidence="3">9476_t:CDS:1</fullName>
    </submittedName>
</protein>
<dbReference type="Proteomes" id="UP001153678">
    <property type="component" value="Unassembled WGS sequence"/>
</dbReference>
<evidence type="ECO:0000256" key="1">
    <source>
        <dbReference type="SAM" id="MobiDB-lite"/>
    </source>
</evidence>
<feature type="transmembrane region" description="Helical" evidence="2">
    <location>
        <begin position="274"/>
        <end position="298"/>
    </location>
</feature>
<comment type="caution">
    <text evidence="3">The sequence shown here is derived from an EMBL/GenBank/DDBJ whole genome shotgun (WGS) entry which is preliminary data.</text>
</comment>
<accession>A0A9W4SDX6</accession>
<name>A0A9W4SDX6_9GLOM</name>
<dbReference type="EMBL" id="CAMKVN010000103">
    <property type="protein sequence ID" value="CAI2163637.1"/>
    <property type="molecule type" value="Genomic_DNA"/>
</dbReference>
<feature type="transmembrane region" description="Helical" evidence="2">
    <location>
        <begin position="134"/>
        <end position="154"/>
    </location>
</feature>
<keyword evidence="2" id="KW-0812">Transmembrane</keyword>
<keyword evidence="2" id="KW-0472">Membrane</keyword>
<evidence type="ECO:0000313" key="3">
    <source>
        <dbReference type="EMBL" id="CAI2163637.1"/>
    </source>
</evidence>
<evidence type="ECO:0000313" key="4">
    <source>
        <dbReference type="Proteomes" id="UP001153678"/>
    </source>
</evidence>
<reference evidence="3" key="1">
    <citation type="submission" date="2022-08" db="EMBL/GenBank/DDBJ databases">
        <authorList>
            <person name="Kallberg Y."/>
            <person name="Tangrot J."/>
            <person name="Rosling A."/>
        </authorList>
    </citation>
    <scope>NUCLEOTIDE SEQUENCE</scope>
    <source>
        <strain evidence="3">Wild A</strain>
    </source>
</reference>